<dbReference type="AlphaFoldDB" id="A0A8H6IGS9"/>
<name>A0A8H6IGS9_9AGAR</name>
<proteinExistence type="predicted"/>
<evidence type="ECO:0000313" key="3">
    <source>
        <dbReference type="Proteomes" id="UP000521943"/>
    </source>
</evidence>
<dbReference type="Proteomes" id="UP000521943">
    <property type="component" value="Unassembled WGS sequence"/>
</dbReference>
<dbReference type="EMBL" id="JACGCI010000002">
    <property type="protein sequence ID" value="KAF6765370.1"/>
    <property type="molecule type" value="Genomic_DNA"/>
</dbReference>
<sequence length="163" mass="18123">MPTKMPSTCQLSPALCCKARRRQKAGTRLELAVLLKSPWSCWGAPCARAVRSRPRPTRLGGSYWISKPQELIDGSIPQSDTRQIGDGTCLGHRQSSRRSPPRYTSSEDSSPPVKANLARDPLSFGDTRLRASWSDFVRSSSQARTRWHVPGEHRIPSAGLRQN</sequence>
<organism evidence="2 3">
    <name type="scientific">Ephemerocybe angulata</name>
    <dbReference type="NCBI Taxonomy" id="980116"/>
    <lineage>
        <taxon>Eukaryota</taxon>
        <taxon>Fungi</taxon>
        <taxon>Dikarya</taxon>
        <taxon>Basidiomycota</taxon>
        <taxon>Agaricomycotina</taxon>
        <taxon>Agaricomycetes</taxon>
        <taxon>Agaricomycetidae</taxon>
        <taxon>Agaricales</taxon>
        <taxon>Agaricineae</taxon>
        <taxon>Psathyrellaceae</taxon>
        <taxon>Ephemerocybe</taxon>
    </lineage>
</organism>
<accession>A0A8H6IGS9</accession>
<comment type="caution">
    <text evidence="2">The sequence shown here is derived from an EMBL/GenBank/DDBJ whole genome shotgun (WGS) entry which is preliminary data.</text>
</comment>
<protein>
    <submittedName>
        <fullName evidence="2">Uncharacterized protein</fullName>
    </submittedName>
</protein>
<evidence type="ECO:0000256" key="1">
    <source>
        <dbReference type="SAM" id="MobiDB-lite"/>
    </source>
</evidence>
<reference evidence="2 3" key="1">
    <citation type="submission" date="2020-07" db="EMBL/GenBank/DDBJ databases">
        <title>Comparative genomics of pyrophilous fungi reveals a link between fire events and developmental genes.</title>
        <authorList>
            <consortium name="DOE Joint Genome Institute"/>
            <person name="Steindorff A.S."/>
            <person name="Carver A."/>
            <person name="Calhoun S."/>
            <person name="Stillman K."/>
            <person name="Liu H."/>
            <person name="Lipzen A."/>
            <person name="Pangilinan J."/>
            <person name="Labutti K."/>
            <person name="Bruns T.D."/>
            <person name="Grigoriev I.V."/>
        </authorList>
    </citation>
    <scope>NUCLEOTIDE SEQUENCE [LARGE SCALE GENOMIC DNA]</scope>
    <source>
        <strain evidence="2 3">CBS 144469</strain>
    </source>
</reference>
<evidence type="ECO:0000313" key="2">
    <source>
        <dbReference type="EMBL" id="KAF6765370.1"/>
    </source>
</evidence>
<feature type="region of interest" description="Disordered" evidence="1">
    <location>
        <begin position="140"/>
        <end position="163"/>
    </location>
</feature>
<feature type="region of interest" description="Disordered" evidence="1">
    <location>
        <begin position="70"/>
        <end position="121"/>
    </location>
</feature>
<gene>
    <name evidence="2" type="ORF">DFP72DRAFT_867638</name>
</gene>
<keyword evidence="3" id="KW-1185">Reference proteome</keyword>